<keyword evidence="1" id="KW-1185">Reference proteome</keyword>
<dbReference type="RefSeq" id="XP_075077280.1">
    <property type="nucleotide sequence ID" value="XM_075221179.1"/>
</dbReference>
<sequence length="155" mass="17709">MNTTLIGEEKELSKTYHILQLASELYLRQKTKVQWLTQGDQNTKVFHNFMKARRNENMIFSIRGDGGQIITNIEGIARAFVGFYTELLGTKNDNRAHVCNNLVRADPTVNEEQRIMVEADFTNSEVKQELWDIDGEKHQGQMDMVATFSNIVGGL</sequence>
<accession>A0AC58RX41</accession>
<gene>
    <name evidence="2" type="primary">LOC142164015</name>
</gene>
<name>A0AC58RX41_TOBAC</name>
<evidence type="ECO:0000313" key="2">
    <source>
        <dbReference type="RefSeq" id="XP_075077280.1"/>
    </source>
</evidence>
<reference evidence="1" key="1">
    <citation type="journal article" date="2014" name="Nat. Commun.">
        <title>The tobacco genome sequence and its comparison with those of tomato and potato.</title>
        <authorList>
            <person name="Sierro N."/>
            <person name="Battey J.N."/>
            <person name="Ouadi S."/>
            <person name="Bakaher N."/>
            <person name="Bovet L."/>
            <person name="Willig A."/>
            <person name="Goepfert S."/>
            <person name="Peitsch M.C."/>
            <person name="Ivanov N.V."/>
        </authorList>
    </citation>
    <scope>NUCLEOTIDE SEQUENCE [LARGE SCALE GENOMIC DNA]</scope>
</reference>
<dbReference type="Proteomes" id="UP000790787">
    <property type="component" value="Chromosome 9"/>
</dbReference>
<protein>
    <submittedName>
        <fullName evidence="2">Uncharacterized protein LOC142164015</fullName>
    </submittedName>
</protein>
<organism evidence="1 2">
    <name type="scientific">Nicotiana tabacum</name>
    <name type="common">Common tobacco</name>
    <dbReference type="NCBI Taxonomy" id="4097"/>
    <lineage>
        <taxon>Eukaryota</taxon>
        <taxon>Viridiplantae</taxon>
        <taxon>Streptophyta</taxon>
        <taxon>Embryophyta</taxon>
        <taxon>Tracheophyta</taxon>
        <taxon>Spermatophyta</taxon>
        <taxon>Magnoliopsida</taxon>
        <taxon>eudicotyledons</taxon>
        <taxon>Gunneridae</taxon>
        <taxon>Pentapetalae</taxon>
        <taxon>asterids</taxon>
        <taxon>lamiids</taxon>
        <taxon>Solanales</taxon>
        <taxon>Solanaceae</taxon>
        <taxon>Nicotianoideae</taxon>
        <taxon>Nicotianeae</taxon>
        <taxon>Nicotiana</taxon>
    </lineage>
</organism>
<reference evidence="2" key="2">
    <citation type="submission" date="2025-08" db="UniProtKB">
        <authorList>
            <consortium name="RefSeq"/>
        </authorList>
    </citation>
    <scope>IDENTIFICATION</scope>
    <source>
        <tissue evidence="2">Leaf</tissue>
    </source>
</reference>
<evidence type="ECO:0000313" key="1">
    <source>
        <dbReference type="Proteomes" id="UP000790787"/>
    </source>
</evidence>
<proteinExistence type="predicted"/>